<proteinExistence type="predicted"/>
<gene>
    <name evidence="1" type="ORF">S12H4_46078</name>
</gene>
<feature type="non-terminal residue" evidence="1">
    <location>
        <position position="1"/>
    </location>
</feature>
<accession>X1VH69</accession>
<sequence>PWKQVALGAMFAVAIYIQLYEHFPDPWST</sequence>
<dbReference type="AlphaFoldDB" id="X1VH69"/>
<comment type="caution">
    <text evidence="1">The sequence shown here is derived from an EMBL/GenBank/DDBJ whole genome shotgun (WGS) entry which is preliminary data.</text>
</comment>
<organism evidence="1">
    <name type="scientific">marine sediment metagenome</name>
    <dbReference type="NCBI Taxonomy" id="412755"/>
    <lineage>
        <taxon>unclassified sequences</taxon>
        <taxon>metagenomes</taxon>
        <taxon>ecological metagenomes</taxon>
    </lineage>
</organism>
<reference evidence="1" key="1">
    <citation type="journal article" date="2014" name="Front. Microbiol.">
        <title>High frequency of phylogenetically diverse reductive dehalogenase-homologous genes in deep subseafloor sedimentary metagenomes.</title>
        <authorList>
            <person name="Kawai M."/>
            <person name="Futagami T."/>
            <person name="Toyoda A."/>
            <person name="Takaki Y."/>
            <person name="Nishi S."/>
            <person name="Hori S."/>
            <person name="Arai W."/>
            <person name="Tsubouchi T."/>
            <person name="Morono Y."/>
            <person name="Uchiyama I."/>
            <person name="Ito T."/>
            <person name="Fujiyama A."/>
            <person name="Inagaki F."/>
            <person name="Takami H."/>
        </authorList>
    </citation>
    <scope>NUCLEOTIDE SEQUENCE</scope>
    <source>
        <strain evidence="1">Expedition CK06-06</strain>
    </source>
</reference>
<name>X1VH69_9ZZZZ</name>
<dbReference type="EMBL" id="BARW01028556">
    <property type="protein sequence ID" value="GAJ14141.1"/>
    <property type="molecule type" value="Genomic_DNA"/>
</dbReference>
<protein>
    <submittedName>
        <fullName evidence="1">Uncharacterized protein</fullName>
    </submittedName>
</protein>
<evidence type="ECO:0000313" key="1">
    <source>
        <dbReference type="EMBL" id="GAJ14141.1"/>
    </source>
</evidence>